<comment type="caution">
    <text evidence="3">The sequence shown here is derived from an EMBL/GenBank/DDBJ whole genome shotgun (WGS) entry which is preliminary data.</text>
</comment>
<dbReference type="Proteomes" id="UP001141327">
    <property type="component" value="Unassembled WGS sequence"/>
</dbReference>
<dbReference type="CDD" id="cd15841">
    <property type="entry name" value="SNARE_Qc"/>
    <property type="match status" value="1"/>
</dbReference>
<proteinExistence type="predicted"/>
<feature type="domain" description="T-SNARE coiled-coil homology" evidence="2">
    <location>
        <begin position="262"/>
        <end position="324"/>
    </location>
</feature>
<sequence>MAIDEDPEAALPYISMGVFLCRRRLDLGGATANFRRALELDPKDGHAAKKELDLVMERRRLWESLPPGIYCGVRLPNTDPCDVQHDAASPQNKKLARGKKPTSPKAFFYILMNPDEWRAFYEQGNTDLQALQADVNKKVELLRGGASGVGITKMHAAINSGVAAMKRRVSELESALRVLSTRSDIISFKDVQALENKLKKLRDGYLDVARKNALTTAELTANEKQRLIDRPRPRMGEPGWEPPKETTETRAMNDDAMLAHMHAEMHSQDQALGALSTSVQRSHEMAVQIGDEVDLQSHLLAQVTKKVDRTNAQVKAVDKKIVKLSKSRRSACG</sequence>
<gene>
    <name evidence="3" type="ORF">PAPYR_7287</name>
</gene>
<evidence type="ECO:0000313" key="3">
    <source>
        <dbReference type="EMBL" id="KAJ4457279.1"/>
    </source>
</evidence>
<accession>A0ABQ8UJ22</accession>
<evidence type="ECO:0000313" key="4">
    <source>
        <dbReference type="Proteomes" id="UP001141327"/>
    </source>
</evidence>
<evidence type="ECO:0000259" key="2">
    <source>
        <dbReference type="PROSITE" id="PS50192"/>
    </source>
</evidence>
<keyword evidence="4" id="KW-1185">Reference proteome</keyword>
<dbReference type="EMBL" id="JAPMOS010000050">
    <property type="protein sequence ID" value="KAJ4457279.1"/>
    <property type="molecule type" value="Genomic_DNA"/>
</dbReference>
<dbReference type="InterPro" id="IPR000727">
    <property type="entry name" value="T_SNARE_dom"/>
</dbReference>
<name>A0ABQ8UJ22_9EUKA</name>
<dbReference type="SUPFAM" id="SSF58038">
    <property type="entry name" value="SNARE fusion complex"/>
    <property type="match status" value="1"/>
</dbReference>
<dbReference type="SMART" id="SM00397">
    <property type="entry name" value="t_SNARE"/>
    <property type="match status" value="1"/>
</dbReference>
<reference evidence="3" key="1">
    <citation type="journal article" date="2022" name="bioRxiv">
        <title>Genomics of Preaxostyla Flagellates Illuminates Evolutionary Transitions and the Path Towards Mitochondrial Loss.</title>
        <authorList>
            <person name="Novak L.V.F."/>
            <person name="Treitli S.C."/>
            <person name="Pyrih J."/>
            <person name="Halakuc P."/>
            <person name="Pipaliya S.V."/>
            <person name="Vacek V."/>
            <person name="Brzon O."/>
            <person name="Soukal P."/>
            <person name="Eme L."/>
            <person name="Dacks J.B."/>
            <person name="Karnkowska A."/>
            <person name="Elias M."/>
            <person name="Hampl V."/>
        </authorList>
    </citation>
    <scope>NUCLEOTIDE SEQUENCE</scope>
    <source>
        <strain evidence="3">RCP-MX</strain>
    </source>
</reference>
<feature type="coiled-coil region" evidence="1">
    <location>
        <begin position="162"/>
        <end position="211"/>
    </location>
</feature>
<dbReference type="PROSITE" id="PS50192">
    <property type="entry name" value="T_SNARE"/>
    <property type="match status" value="1"/>
</dbReference>
<keyword evidence="1" id="KW-0175">Coiled coil</keyword>
<dbReference type="Gene3D" id="1.20.5.110">
    <property type="match status" value="1"/>
</dbReference>
<organism evidence="3 4">
    <name type="scientific">Paratrimastix pyriformis</name>
    <dbReference type="NCBI Taxonomy" id="342808"/>
    <lineage>
        <taxon>Eukaryota</taxon>
        <taxon>Metamonada</taxon>
        <taxon>Preaxostyla</taxon>
        <taxon>Paratrimastigidae</taxon>
        <taxon>Paratrimastix</taxon>
    </lineage>
</organism>
<protein>
    <submittedName>
        <fullName evidence="3">Syntaxin 8</fullName>
    </submittedName>
</protein>
<evidence type="ECO:0000256" key="1">
    <source>
        <dbReference type="SAM" id="Coils"/>
    </source>
</evidence>